<evidence type="ECO:0008006" key="6">
    <source>
        <dbReference type="Google" id="ProtNLM"/>
    </source>
</evidence>
<dbReference type="InterPro" id="IPR011990">
    <property type="entry name" value="TPR-like_helical_dom_sf"/>
</dbReference>
<keyword evidence="5" id="KW-1185">Reference proteome</keyword>
<protein>
    <recommendedName>
        <fullName evidence="6">Kinesin light chain</fullName>
    </recommendedName>
</protein>
<accession>A0A9W7AVG0</accession>
<dbReference type="EMBL" id="BRXW01000751">
    <property type="protein sequence ID" value="GMH76237.1"/>
    <property type="molecule type" value="Genomic_DNA"/>
</dbReference>
<keyword evidence="1" id="KW-0677">Repeat</keyword>
<dbReference type="SUPFAM" id="SSF48452">
    <property type="entry name" value="TPR-like"/>
    <property type="match status" value="1"/>
</dbReference>
<dbReference type="PANTHER" id="PTHR45641">
    <property type="entry name" value="TETRATRICOPEPTIDE REPEAT PROTEIN (AFU_ORTHOLOGUE AFUA_6G03870)"/>
    <property type="match status" value="1"/>
</dbReference>
<reference evidence="5" key="1">
    <citation type="journal article" date="2023" name="Commun. Biol.">
        <title>Genome analysis of Parmales, the sister group of diatoms, reveals the evolutionary specialization of diatoms from phago-mixotrophs to photoautotrophs.</title>
        <authorList>
            <person name="Ban H."/>
            <person name="Sato S."/>
            <person name="Yoshikawa S."/>
            <person name="Yamada K."/>
            <person name="Nakamura Y."/>
            <person name="Ichinomiya M."/>
            <person name="Sato N."/>
            <person name="Blanc-Mathieu R."/>
            <person name="Endo H."/>
            <person name="Kuwata A."/>
            <person name="Ogata H."/>
        </authorList>
    </citation>
    <scope>NUCLEOTIDE SEQUENCE [LARGE SCALE GENOMIC DNA]</scope>
    <source>
        <strain evidence="5">NIES 3700</strain>
    </source>
</reference>
<feature type="region of interest" description="Disordered" evidence="3">
    <location>
        <begin position="1"/>
        <end position="20"/>
    </location>
</feature>
<feature type="compositionally biased region" description="Basic residues" evidence="3">
    <location>
        <begin position="7"/>
        <end position="20"/>
    </location>
</feature>
<dbReference type="Gene3D" id="1.25.40.10">
    <property type="entry name" value="Tetratricopeptide repeat domain"/>
    <property type="match status" value="1"/>
</dbReference>
<comment type="caution">
    <text evidence="4">The sequence shown here is derived from an EMBL/GenBank/DDBJ whole genome shotgun (WGS) entry which is preliminary data.</text>
</comment>
<evidence type="ECO:0000313" key="5">
    <source>
        <dbReference type="Proteomes" id="UP001165122"/>
    </source>
</evidence>
<dbReference type="AlphaFoldDB" id="A0A9W7AVG0"/>
<dbReference type="Pfam" id="PF13424">
    <property type="entry name" value="TPR_12"/>
    <property type="match status" value="1"/>
</dbReference>
<sequence>MPEEKKVRGKKKKQQKKKDPKKLEILNDCAALGRACNKVGDFDDAKRYFKRTKEGYEEQLGRNSEKALDANYWMVTCTAMSEADRIEKTRDLVKRMERALGEENVVTLETRNSLGNALSRNEQYEEAKEVHEKCLAGRMKALGEEHRDSLDTLTNLGGVYNDGFGNFEKAAEYFERAYKGSERLLGTNHPTTLSVVECISNCYSGFASQRAVTAQGSQN</sequence>
<organism evidence="4 5">
    <name type="scientific">Triparma laevis f. longispina</name>
    <dbReference type="NCBI Taxonomy" id="1714387"/>
    <lineage>
        <taxon>Eukaryota</taxon>
        <taxon>Sar</taxon>
        <taxon>Stramenopiles</taxon>
        <taxon>Ochrophyta</taxon>
        <taxon>Bolidophyceae</taxon>
        <taxon>Parmales</taxon>
        <taxon>Triparmaceae</taxon>
        <taxon>Triparma</taxon>
    </lineage>
</organism>
<name>A0A9W7AVG0_9STRA</name>
<dbReference type="Proteomes" id="UP001165122">
    <property type="component" value="Unassembled WGS sequence"/>
</dbReference>
<dbReference type="PANTHER" id="PTHR45641:SF19">
    <property type="entry name" value="NEPHROCYSTIN-3"/>
    <property type="match status" value="1"/>
</dbReference>
<evidence type="ECO:0000256" key="1">
    <source>
        <dbReference type="ARBA" id="ARBA00022737"/>
    </source>
</evidence>
<evidence type="ECO:0000256" key="3">
    <source>
        <dbReference type="SAM" id="MobiDB-lite"/>
    </source>
</evidence>
<evidence type="ECO:0000256" key="2">
    <source>
        <dbReference type="ARBA" id="ARBA00022803"/>
    </source>
</evidence>
<keyword evidence="2" id="KW-0802">TPR repeat</keyword>
<evidence type="ECO:0000313" key="4">
    <source>
        <dbReference type="EMBL" id="GMH76237.1"/>
    </source>
</evidence>
<proteinExistence type="predicted"/>
<gene>
    <name evidence="4" type="ORF">TrLO_g4040</name>
</gene>
<dbReference type="OrthoDB" id="10031679at2759"/>